<keyword evidence="3" id="KW-1185">Reference proteome</keyword>
<accession>A0ABQ5WAX2</accession>
<dbReference type="PANTHER" id="PTHR46825:SF9">
    <property type="entry name" value="BETA-LACTAMASE-RELATED DOMAIN-CONTAINING PROTEIN"/>
    <property type="match status" value="1"/>
</dbReference>
<dbReference type="Pfam" id="PF00144">
    <property type="entry name" value="Beta-lactamase"/>
    <property type="match status" value="1"/>
</dbReference>
<evidence type="ECO:0000313" key="2">
    <source>
        <dbReference type="EMBL" id="GLQ57018.1"/>
    </source>
</evidence>
<name>A0ABQ5WAX2_9HYPH</name>
<reference evidence="3" key="1">
    <citation type="journal article" date="2019" name="Int. J. Syst. Evol. Microbiol.">
        <title>The Global Catalogue of Microorganisms (GCM) 10K type strain sequencing project: providing services to taxonomists for standard genome sequencing and annotation.</title>
        <authorList>
            <consortium name="The Broad Institute Genomics Platform"/>
            <consortium name="The Broad Institute Genome Sequencing Center for Infectious Disease"/>
            <person name="Wu L."/>
            <person name="Ma J."/>
        </authorList>
    </citation>
    <scope>NUCLEOTIDE SEQUENCE [LARGE SCALE GENOMIC DNA]</scope>
    <source>
        <strain evidence="3">NBRC 112416</strain>
    </source>
</reference>
<dbReference type="InterPro" id="IPR001466">
    <property type="entry name" value="Beta-lactam-related"/>
</dbReference>
<dbReference type="SUPFAM" id="SSF56601">
    <property type="entry name" value="beta-lactamase/transpeptidase-like"/>
    <property type="match status" value="1"/>
</dbReference>
<dbReference type="InterPro" id="IPR050491">
    <property type="entry name" value="AmpC-like"/>
</dbReference>
<dbReference type="PANTHER" id="PTHR46825">
    <property type="entry name" value="D-ALANYL-D-ALANINE-CARBOXYPEPTIDASE/ENDOPEPTIDASE AMPH"/>
    <property type="match status" value="1"/>
</dbReference>
<dbReference type="Gene3D" id="3.40.710.10">
    <property type="entry name" value="DD-peptidase/beta-lactamase superfamily"/>
    <property type="match status" value="1"/>
</dbReference>
<comment type="caution">
    <text evidence="2">The sequence shown here is derived from an EMBL/GenBank/DDBJ whole genome shotgun (WGS) entry which is preliminary data.</text>
</comment>
<dbReference type="Proteomes" id="UP001156691">
    <property type="component" value="Unassembled WGS sequence"/>
</dbReference>
<dbReference type="RefSeq" id="WP_284342394.1">
    <property type="nucleotide sequence ID" value="NZ_BSNS01000022.1"/>
</dbReference>
<feature type="domain" description="Beta-lactamase-related" evidence="1">
    <location>
        <begin position="32"/>
        <end position="295"/>
    </location>
</feature>
<organism evidence="2 3">
    <name type="scientific">Devosia nitrariae</name>
    <dbReference type="NCBI Taxonomy" id="2071872"/>
    <lineage>
        <taxon>Bacteria</taxon>
        <taxon>Pseudomonadati</taxon>
        <taxon>Pseudomonadota</taxon>
        <taxon>Alphaproteobacteria</taxon>
        <taxon>Hyphomicrobiales</taxon>
        <taxon>Devosiaceae</taxon>
        <taxon>Devosia</taxon>
    </lineage>
</organism>
<dbReference type="EMBL" id="BSNS01000022">
    <property type="protein sequence ID" value="GLQ57018.1"/>
    <property type="molecule type" value="Genomic_DNA"/>
</dbReference>
<dbReference type="InterPro" id="IPR012338">
    <property type="entry name" value="Beta-lactam/transpept-like"/>
</dbReference>
<sequence>MIDLDLPEGIPLQVGISSGSDARVWCSGNWTEARPVSETDVYYTGSLTKQVVAVAIFMLEREGALSLDQPATHLLSDLPAYFGSISLRQLLHHTAGLPGPKESEAIAARLGHMHWTNQAAFDVLHESNAPETVPGTIYSYSNLGYVVLAATIGACGVPFHEFARLRLFRPSGMNDTEVRSTPPDSPRTPQIELFDKLPLSTGDGGMWSSARDVMHWGAAMNADAFGVFEKMATPGQLLDGTVLNYGGGVGIREFQGVPMFSHGGSFGPATAKLIWVPERQLVIAAVASGMGTEDLANLVDNSLALAMRVA</sequence>
<proteinExistence type="predicted"/>
<evidence type="ECO:0000313" key="3">
    <source>
        <dbReference type="Proteomes" id="UP001156691"/>
    </source>
</evidence>
<evidence type="ECO:0000259" key="1">
    <source>
        <dbReference type="Pfam" id="PF00144"/>
    </source>
</evidence>
<gene>
    <name evidence="2" type="ORF">GCM10010862_42770</name>
</gene>
<protein>
    <recommendedName>
        <fullName evidence="1">Beta-lactamase-related domain-containing protein</fullName>
    </recommendedName>
</protein>